<dbReference type="InterPro" id="IPR045864">
    <property type="entry name" value="aa-tRNA-synth_II/BPL/LPL"/>
</dbReference>
<dbReference type="Pfam" id="PF00152">
    <property type="entry name" value="tRNA-synt_2"/>
    <property type="match status" value="1"/>
</dbReference>
<evidence type="ECO:0000256" key="2">
    <source>
        <dbReference type="ARBA" id="ARBA00022598"/>
    </source>
</evidence>
<dbReference type="CDD" id="cd04317">
    <property type="entry name" value="EcAspRS_like_N"/>
    <property type="match status" value="1"/>
</dbReference>
<evidence type="ECO:0000256" key="6">
    <source>
        <dbReference type="ARBA" id="ARBA00023146"/>
    </source>
</evidence>
<dbReference type="Gene3D" id="3.30.930.10">
    <property type="entry name" value="Bira Bifunctional Protein, Domain 2"/>
    <property type="match status" value="2"/>
</dbReference>
<dbReference type="EMBL" id="JALJAT010000001">
    <property type="protein sequence ID" value="KAK4475503.1"/>
    <property type="molecule type" value="Genomic_DNA"/>
</dbReference>
<dbReference type="InterPro" id="IPR006195">
    <property type="entry name" value="aa-tRNA-synth_II"/>
</dbReference>
<dbReference type="InterPro" id="IPR004524">
    <property type="entry name" value="Asp-tRNA-ligase_1"/>
</dbReference>
<dbReference type="SUPFAM" id="SSF55681">
    <property type="entry name" value="Class II aaRS and biotin synthetases"/>
    <property type="match status" value="1"/>
</dbReference>
<feature type="domain" description="Aminoacyl-transfer RNA synthetases class-II family profile" evidence="7">
    <location>
        <begin position="177"/>
        <end position="568"/>
    </location>
</feature>
<dbReference type="PRINTS" id="PR01042">
    <property type="entry name" value="TRNASYNTHASP"/>
</dbReference>
<accession>A0AAE1ZKE8</accession>
<dbReference type="InterPro" id="IPR004365">
    <property type="entry name" value="NA-bd_OB_tRNA"/>
</dbReference>
<reference evidence="8" key="1">
    <citation type="submission" date="2022-04" db="EMBL/GenBank/DDBJ databases">
        <authorList>
            <person name="Xu L."/>
            <person name="Lv Z."/>
        </authorList>
    </citation>
    <scope>NUCLEOTIDE SEQUENCE</scope>
    <source>
        <strain evidence="8">LV_2022a</strain>
    </source>
</reference>
<keyword evidence="6" id="KW-0030">Aminoacyl-tRNA synthetase</keyword>
<comment type="similarity">
    <text evidence="1">Belongs to the class-II aminoacyl-tRNA synthetase family. Type 1 subfamily.</text>
</comment>
<dbReference type="HAMAP" id="MF_00044">
    <property type="entry name" value="Asp_tRNA_synth_type1"/>
    <property type="match status" value="1"/>
</dbReference>
<keyword evidence="3" id="KW-0547">Nucleotide-binding</keyword>
<dbReference type="PANTHER" id="PTHR22594:SF5">
    <property type="entry name" value="ASPARTATE--TRNA LIGASE, MITOCHONDRIAL"/>
    <property type="match status" value="1"/>
</dbReference>
<dbReference type="Gene3D" id="2.40.50.140">
    <property type="entry name" value="Nucleic acid-binding proteins"/>
    <property type="match status" value="1"/>
</dbReference>
<dbReference type="GO" id="GO:0005739">
    <property type="term" value="C:mitochondrion"/>
    <property type="evidence" value="ECO:0007669"/>
    <property type="project" value="TreeGrafter"/>
</dbReference>
<evidence type="ECO:0000256" key="5">
    <source>
        <dbReference type="ARBA" id="ARBA00022917"/>
    </source>
</evidence>
<protein>
    <recommendedName>
        <fullName evidence="7">Aminoacyl-transfer RNA synthetases class-II family profile domain-containing protein</fullName>
    </recommendedName>
</protein>
<dbReference type="Gene3D" id="3.30.1360.30">
    <property type="entry name" value="GAD-like domain"/>
    <property type="match status" value="2"/>
</dbReference>
<dbReference type="InterPro" id="IPR047089">
    <property type="entry name" value="Asp-tRNA-ligase_1_N"/>
</dbReference>
<dbReference type="InterPro" id="IPR002312">
    <property type="entry name" value="Asp/Asn-tRNA-synth_IIb"/>
</dbReference>
<keyword evidence="9" id="KW-1185">Reference proteome</keyword>
<dbReference type="PROSITE" id="PS50862">
    <property type="entry name" value="AA_TRNA_LIGASE_II"/>
    <property type="match status" value="1"/>
</dbReference>
<dbReference type="Pfam" id="PF01336">
    <property type="entry name" value="tRNA_anti-codon"/>
    <property type="match status" value="1"/>
</dbReference>
<comment type="caution">
    <text evidence="8">The sequence shown here is derived from an EMBL/GenBank/DDBJ whole genome shotgun (WGS) entry which is preliminary data.</text>
</comment>
<dbReference type="SUPFAM" id="SSF50249">
    <property type="entry name" value="Nucleic acid-binding proteins"/>
    <property type="match status" value="1"/>
</dbReference>
<keyword evidence="2" id="KW-0436">Ligase</keyword>
<dbReference type="GO" id="GO:0003676">
    <property type="term" value="F:nucleic acid binding"/>
    <property type="evidence" value="ECO:0007669"/>
    <property type="project" value="InterPro"/>
</dbReference>
<keyword evidence="4" id="KW-0067">ATP-binding</keyword>
<dbReference type="InterPro" id="IPR004364">
    <property type="entry name" value="Aa-tRNA-synt_II"/>
</dbReference>
<evidence type="ECO:0000256" key="1">
    <source>
        <dbReference type="ARBA" id="ARBA00006303"/>
    </source>
</evidence>
<sequence>MLPFGLRRLFCSPLRLFRQLTMNQPSFRYRTSEFVNPSSSTFVYRSHTCGELSKKHIDSTVTVCGWLEYCRLSSRFLVLRDDCGLMQIYCDTNSFKIPQLTLESVLRVTGKVQGRPEKDINKLMPTGEIEIVAESIEVLSHSSLRSFLPKDAVTVNEKERLKYRYIDLRTWNMQRNIRFRSSVVLEMRSFLCRTNGFVEIETPYLFKLTPGGAREFIVPTQLPGLYYCLPQSPQQFKQLLMIGGFSKYMQIARCFRDETSRADRQPEFTQLDIEMAFVTPDAIYEIIENMLLHIWPLVQSTSGCPPISAPFHRMEYSNAMLQYGSDKPDVRFGLIFSYSTVDEHIGFNIPKKYSSSLTVEDWDFLENMVIRLTGQKISVFTMQNTEFEHLDLLNLLKPEFGDSIVFIKGNTTAELKALGIARVEVAKLIDSKGLPIYKPGFHFLWVNQFPLFERNQSGQWTSTHHPFTAASSETEHFLYSDPSKVIGLHYDLVCNGQEVGGGSIRVHNHEVQRYIFTEILKEKFCDMEYFLTALKSGAPPHGGIALGVDRLIALFVNAKSIRDVIAFPKAADGKDLLCGTPSRVDDEILSQYCISIINRNES</sequence>
<evidence type="ECO:0000256" key="4">
    <source>
        <dbReference type="ARBA" id="ARBA00022840"/>
    </source>
</evidence>
<gene>
    <name evidence="8" type="ORF">MN116_002551</name>
</gene>
<evidence type="ECO:0000259" key="7">
    <source>
        <dbReference type="PROSITE" id="PS50862"/>
    </source>
</evidence>
<evidence type="ECO:0000256" key="3">
    <source>
        <dbReference type="ARBA" id="ARBA00022741"/>
    </source>
</evidence>
<dbReference type="InterPro" id="IPR004115">
    <property type="entry name" value="GAD-like_sf"/>
</dbReference>
<dbReference type="GO" id="GO:0006422">
    <property type="term" value="P:aspartyl-tRNA aminoacylation"/>
    <property type="evidence" value="ECO:0007669"/>
    <property type="project" value="TreeGrafter"/>
</dbReference>
<organism evidence="8 9">
    <name type="scientific">Schistosoma mekongi</name>
    <name type="common">Parasitic worm</name>
    <dbReference type="NCBI Taxonomy" id="38744"/>
    <lineage>
        <taxon>Eukaryota</taxon>
        <taxon>Metazoa</taxon>
        <taxon>Spiralia</taxon>
        <taxon>Lophotrochozoa</taxon>
        <taxon>Platyhelminthes</taxon>
        <taxon>Trematoda</taxon>
        <taxon>Digenea</taxon>
        <taxon>Strigeidida</taxon>
        <taxon>Schistosomatoidea</taxon>
        <taxon>Schistosomatidae</taxon>
        <taxon>Schistosoma</taxon>
    </lineage>
</organism>
<evidence type="ECO:0000313" key="8">
    <source>
        <dbReference type="EMBL" id="KAK4475503.1"/>
    </source>
</evidence>
<evidence type="ECO:0000313" key="9">
    <source>
        <dbReference type="Proteomes" id="UP001292079"/>
    </source>
</evidence>
<proteinExistence type="inferred from homology"/>
<dbReference type="GO" id="GO:0004815">
    <property type="term" value="F:aspartate-tRNA ligase activity"/>
    <property type="evidence" value="ECO:0007669"/>
    <property type="project" value="TreeGrafter"/>
</dbReference>
<dbReference type="PANTHER" id="PTHR22594">
    <property type="entry name" value="ASPARTYL/LYSYL-TRNA SYNTHETASE"/>
    <property type="match status" value="1"/>
</dbReference>
<dbReference type="Proteomes" id="UP001292079">
    <property type="component" value="Unassembled WGS sequence"/>
</dbReference>
<dbReference type="AlphaFoldDB" id="A0AAE1ZKE8"/>
<name>A0AAE1ZKE8_SCHME</name>
<dbReference type="GO" id="GO:0005524">
    <property type="term" value="F:ATP binding"/>
    <property type="evidence" value="ECO:0007669"/>
    <property type="project" value="UniProtKB-KW"/>
</dbReference>
<dbReference type="InterPro" id="IPR012340">
    <property type="entry name" value="NA-bd_OB-fold"/>
</dbReference>
<reference evidence="8" key="2">
    <citation type="journal article" date="2023" name="Infect Dis Poverty">
        <title>Chromosome-scale genome of the human blood fluke Schistosoma mekongi and its implications for public health.</title>
        <authorList>
            <person name="Zhou M."/>
            <person name="Xu L."/>
            <person name="Xu D."/>
            <person name="Chen W."/>
            <person name="Khan J."/>
            <person name="Hu Y."/>
            <person name="Huang H."/>
            <person name="Wei H."/>
            <person name="Zhang Y."/>
            <person name="Chusongsang P."/>
            <person name="Tanasarnprasert K."/>
            <person name="Hu X."/>
            <person name="Limpanont Y."/>
            <person name="Lv Z."/>
        </authorList>
    </citation>
    <scope>NUCLEOTIDE SEQUENCE</scope>
    <source>
        <strain evidence="8">LV_2022a</strain>
    </source>
</reference>
<keyword evidence="5" id="KW-0648">Protein biosynthesis</keyword>